<dbReference type="Proteomes" id="UP000612233">
    <property type="component" value="Unassembled WGS sequence"/>
</dbReference>
<reference evidence="1" key="1">
    <citation type="submission" date="2020-09" db="EMBL/GenBank/DDBJ databases">
        <authorList>
            <person name="Kim M.K."/>
        </authorList>
    </citation>
    <scope>NUCLEOTIDE SEQUENCE</scope>
    <source>
        <strain evidence="1">BT664</strain>
    </source>
</reference>
<accession>A0A927GIB1</accession>
<evidence type="ECO:0000313" key="1">
    <source>
        <dbReference type="EMBL" id="MBD2766886.1"/>
    </source>
</evidence>
<dbReference type="RefSeq" id="WP_191003722.1">
    <property type="nucleotide sequence ID" value="NZ_JACXAD010000003.1"/>
</dbReference>
<organism evidence="1 2">
    <name type="scientific">Hymenobacter montanus</name>
    <dbReference type="NCBI Taxonomy" id="2771359"/>
    <lineage>
        <taxon>Bacteria</taxon>
        <taxon>Pseudomonadati</taxon>
        <taxon>Bacteroidota</taxon>
        <taxon>Cytophagia</taxon>
        <taxon>Cytophagales</taxon>
        <taxon>Hymenobacteraceae</taxon>
        <taxon>Hymenobacter</taxon>
    </lineage>
</organism>
<keyword evidence="2" id="KW-1185">Reference proteome</keyword>
<comment type="caution">
    <text evidence="1">The sequence shown here is derived from an EMBL/GenBank/DDBJ whole genome shotgun (WGS) entry which is preliminary data.</text>
</comment>
<proteinExistence type="predicted"/>
<sequence length="98" mass="10958">MTYEARYQLAEQHWWFANRRDAVHDLITSLQLPKTSAILEISCLGGPLIQWYQTAFHTGLASINVSSSNVELTKARGVAPNIAVMNRTNLAFVEPVLT</sequence>
<dbReference type="AlphaFoldDB" id="A0A927GIB1"/>
<dbReference type="EMBL" id="JACXAD010000003">
    <property type="protein sequence ID" value="MBD2766886.1"/>
    <property type="molecule type" value="Genomic_DNA"/>
</dbReference>
<evidence type="ECO:0000313" key="2">
    <source>
        <dbReference type="Proteomes" id="UP000612233"/>
    </source>
</evidence>
<protein>
    <submittedName>
        <fullName evidence="1">Uncharacterized protein</fullName>
    </submittedName>
</protein>
<gene>
    <name evidence="1" type="ORF">IC235_03145</name>
</gene>
<name>A0A927GIB1_9BACT</name>